<evidence type="ECO:0000256" key="2">
    <source>
        <dbReference type="SAM" id="Phobius"/>
    </source>
</evidence>
<dbReference type="AlphaFoldDB" id="A0A840WNX5"/>
<evidence type="ECO:0000313" key="4">
    <source>
        <dbReference type="Proteomes" id="UP000579647"/>
    </source>
</evidence>
<feature type="region of interest" description="Disordered" evidence="1">
    <location>
        <begin position="23"/>
        <end position="51"/>
    </location>
</feature>
<keyword evidence="2" id="KW-0472">Membrane</keyword>
<dbReference type="Proteomes" id="UP000579647">
    <property type="component" value="Unassembled WGS sequence"/>
</dbReference>
<proteinExistence type="predicted"/>
<feature type="transmembrane region" description="Helical" evidence="2">
    <location>
        <begin position="103"/>
        <end position="121"/>
    </location>
</feature>
<evidence type="ECO:0000256" key="1">
    <source>
        <dbReference type="SAM" id="MobiDB-lite"/>
    </source>
</evidence>
<keyword evidence="2" id="KW-0812">Transmembrane</keyword>
<feature type="transmembrane region" description="Helical" evidence="2">
    <location>
        <begin position="78"/>
        <end position="97"/>
    </location>
</feature>
<gene>
    <name evidence="3" type="ORF">HNR07_004444</name>
</gene>
<evidence type="ECO:0000313" key="3">
    <source>
        <dbReference type="EMBL" id="MBB5493307.1"/>
    </source>
</evidence>
<keyword evidence="4" id="KW-1185">Reference proteome</keyword>
<reference evidence="3 4" key="1">
    <citation type="submission" date="2020-08" db="EMBL/GenBank/DDBJ databases">
        <title>Sequencing the genomes of 1000 actinobacteria strains.</title>
        <authorList>
            <person name="Klenk H.-P."/>
        </authorList>
    </citation>
    <scope>NUCLEOTIDE SEQUENCE [LARGE SCALE GENOMIC DNA]</scope>
    <source>
        <strain evidence="3 4">DSM 44598</strain>
    </source>
</reference>
<comment type="caution">
    <text evidence="3">The sequence shown here is derived from an EMBL/GenBank/DDBJ whole genome shotgun (WGS) entry which is preliminary data.</text>
</comment>
<feature type="region of interest" description="Disordered" evidence="1">
    <location>
        <begin position="125"/>
        <end position="168"/>
    </location>
</feature>
<organism evidence="3 4">
    <name type="scientific">Nocardiopsis metallicus</name>
    <dbReference type="NCBI Taxonomy" id="179819"/>
    <lineage>
        <taxon>Bacteria</taxon>
        <taxon>Bacillati</taxon>
        <taxon>Actinomycetota</taxon>
        <taxon>Actinomycetes</taxon>
        <taxon>Streptosporangiales</taxon>
        <taxon>Nocardiopsidaceae</taxon>
        <taxon>Nocardiopsis</taxon>
    </lineage>
</organism>
<dbReference type="RefSeq" id="WP_246420429.1">
    <property type="nucleotide sequence ID" value="NZ_BAAAKM010000007.1"/>
</dbReference>
<dbReference type="EMBL" id="JACHDO010000001">
    <property type="protein sequence ID" value="MBB5493307.1"/>
    <property type="molecule type" value="Genomic_DNA"/>
</dbReference>
<accession>A0A840WNX5</accession>
<name>A0A840WNX5_9ACTN</name>
<sequence length="168" mass="18659">MTAAVICMGLEARWDRLRGRSKRKQRELAARAPPRADRRRARPYLRSGETAPDPELARLTVATAREDLRPWENPWQRFGYFLFIAALLFNITKMTVAGNASAGVLYVFLPVIAALAVYHPLTRRRAARPPGDGGQRGTRRAGAGPTRRRQGRLGTAPQAPLTTDTTGR</sequence>
<protein>
    <submittedName>
        <fullName evidence="3">Uncharacterized protein</fullName>
    </submittedName>
</protein>
<keyword evidence="2" id="KW-1133">Transmembrane helix</keyword>